<name>A0ACA9PI10_9GLOM</name>
<comment type="caution">
    <text evidence="1">The sequence shown here is derived from an EMBL/GenBank/DDBJ whole genome shotgun (WGS) entry which is preliminary data.</text>
</comment>
<feature type="non-terminal residue" evidence="1">
    <location>
        <position position="130"/>
    </location>
</feature>
<organism evidence="1 2">
    <name type="scientific">Dentiscutata heterogama</name>
    <dbReference type="NCBI Taxonomy" id="1316150"/>
    <lineage>
        <taxon>Eukaryota</taxon>
        <taxon>Fungi</taxon>
        <taxon>Fungi incertae sedis</taxon>
        <taxon>Mucoromycota</taxon>
        <taxon>Glomeromycotina</taxon>
        <taxon>Glomeromycetes</taxon>
        <taxon>Diversisporales</taxon>
        <taxon>Gigasporaceae</taxon>
        <taxon>Dentiscutata</taxon>
    </lineage>
</organism>
<proteinExistence type="predicted"/>
<keyword evidence="2" id="KW-1185">Reference proteome</keyword>
<dbReference type="EMBL" id="CAJVPU010029379">
    <property type="protein sequence ID" value="CAG8710607.1"/>
    <property type="molecule type" value="Genomic_DNA"/>
</dbReference>
<sequence length="130" mass="14009">NPPYTTSAPLPPNTPFPNPPSNILPISPPSKTEDALVKLTEAINNMMTKLQETKEPPRRGPNNWNTGPRFPCNRCGQMGHYARTCPNPLPQNPRNGVATGSNAVPINRNNATQNNPPPNNINNGTPNQGG</sequence>
<evidence type="ECO:0000313" key="1">
    <source>
        <dbReference type="EMBL" id="CAG8710607.1"/>
    </source>
</evidence>
<evidence type="ECO:0000313" key="2">
    <source>
        <dbReference type="Proteomes" id="UP000789702"/>
    </source>
</evidence>
<accession>A0ACA9PI10</accession>
<reference evidence="1" key="1">
    <citation type="submission" date="2021-06" db="EMBL/GenBank/DDBJ databases">
        <authorList>
            <person name="Kallberg Y."/>
            <person name="Tangrot J."/>
            <person name="Rosling A."/>
        </authorList>
    </citation>
    <scope>NUCLEOTIDE SEQUENCE</scope>
    <source>
        <strain evidence="1">IL203A</strain>
    </source>
</reference>
<protein>
    <submittedName>
        <fullName evidence="1">9901_t:CDS:1</fullName>
    </submittedName>
</protein>
<dbReference type="Proteomes" id="UP000789702">
    <property type="component" value="Unassembled WGS sequence"/>
</dbReference>
<feature type="non-terminal residue" evidence="1">
    <location>
        <position position="1"/>
    </location>
</feature>
<gene>
    <name evidence="1" type="ORF">DHETER_LOCUS12242</name>
</gene>